<dbReference type="Gene3D" id="3.90.1530.30">
    <property type="match status" value="1"/>
</dbReference>
<sequence>MSDGKKRRMSMLDSMAGAAPAAPMMANRALRSARDAVDTHRIWDLDPESITDDRSADRLDPEDVADLRSSIEAVGQTVPILVRRDPMRPDRYLLVYGRRRLEAVRGSQHVGKVRAMIAAMDDRAAVMAQASENTGRRDLSFIEKALFAQELLDTDFGTQAEVAEVLNLTKSAISMALSVSRGVGRDLASAIGPAHGIGRPRWEALAKDLQTDALPVPELIELAMQVRAHAAPDVADPSVAAFDAVSLRLRKALMVPTQRRDARKLPLGKDAALRLTRTKDGLRIDLQTKDQELADWLLEHAGPALEELHAHYKRR</sequence>
<accession>A0ABU3EEY8</accession>
<dbReference type="InterPro" id="IPR037972">
    <property type="entry name" value="RepB_N"/>
</dbReference>
<evidence type="ECO:0000259" key="2">
    <source>
        <dbReference type="SMART" id="SM00470"/>
    </source>
</evidence>
<dbReference type="CDD" id="cd16405">
    <property type="entry name" value="RepB_like_N"/>
    <property type="match status" value="1"/>
</dbReference>
<dbReference type="PANTHER" id="PTHR33375">
    <property type="entry name" value="CHROMOSOME-PARTITIONING PROTEIN PARB-RELATED"/>
    <property type="match status" value="1"/>
</dbReference>
<gene>
    <name evidence="3" type="primary">repB</name>
    <name evidence="3" type="ORF">RM190_10930</name>
</gene>
<dbReference type="Pfam" id="PF02195">
    <property type="entry name" value="ParB_N"/>
    <property type="match status" value="1"/>
</dbReference>
<dbReference type="InterPro" id="IPR050336">
    <property type="entry name" value="Chromosome_partition/occlusion"/>
</dbReference>
<evidence type="ECO:0000313" key="3">
    <source>
        <dbReference type="EMBL" id="MDT1062377.1"/>
    </source>
</evidence>
<dbReference type="SUPFAM" id="SSF110849">
    <property type="entry name" value="ParB/Sulfiredoxin"/>
    <property type="match status" value="1"/>
</dbReference>
<reference evidence="4" key="1">
    <citation type="submission" date="2023-07" db="EMBL/GenBank/DDBJ databases">
        <title>Characterization of two Paracoccaceae strains isolated from Phycosphere and proposal of Xinfangfangia lacusdiani sp. nov.</title>
        <authorList>
            <person name="Deng Y."/>
            <person name="Zhang Y.Q."/>
        </authorList>
    </citation>
    <scope>NUCLEOTIDE SEQUENCE [LARGE SCALE GENOMIC DNA]</scope>
    <source>
        <strain evidence="4">CPCC 101403</strain>
    </source>
</reference>
<protein>
    <submittedName>
        <fullName evidence="3">Plasmid partitioning protein RepB</fullName>
    </submittedName>
</protein>
<comment type="caution">
    <text evidence="3">The sequence shown here is derived from an EMBL/GenBank/DDBJ whole genome shotgun (WGS) entry which is preliminary data.</text>
</comment>
<organism evidence="3 4">
    <name type="scientific">Paracoccus broussonetiae</name>
    <dbReference type="NCBI Taxonomy" id="3075834"/>
    <lineage>
        <taxon>Bacteria</taxon>
        <taxon>Pseudomonadati</taxon>
        <taxon>Pseudomonadota</taxon>
        <taxon>Alphaproteobacteria</taxon>
        <taxon>Rhodobacterales</taxon>
        <taxon>Paracoccaceae</taxon>
        <taxon>Paracoccus</taxon>
    </lineage>
</organism>
<dbReference type="SMART" id="SM00470">
    <property type="entry name" value="ParB"/>
    <property type="match status" value="1"/>
</dbReference>
<keyword evidence="4" id="KW-1185">Reference proteome</keyword>
<dbReference type="NCBIfam" id="TIGR00180">
    <property type="entry name" value="parB_part"/>
    <property type="match status" value="1"/>
</dbReference>
<feature type="domain" description="ParB-like N-terminal" evidence="2">
    <location>
        <begin position="43"/>
        <end position="134"/>
    </location>
</feature>
<evidence type="ECO:0000313" key="4">
    <source>
        <dbReference type="Proteomes" id="UP001251085"/>
    </source>
</evidence>
<evidence type="ECO:0000256" key="1">
    <source>
        <dbReference type="ARBA" id="ARBA00006295"/>
    </source>
</evidence>
<dbReference type="NCBIfam" id="TIGR03454">
    <property type="entry name" value="partition_RepB"/>
    <property type="match status" value="1"/>
</dbReference>
<comment type="similarity">
    <text evidence="1">Belongs to the ParB family.</text>
</comment>
<dbReference type="EMBL" id="JAVRQI010000007">
    <property type="protein sequence ID" value="MDT1062377.1"/>
    <property type="molecule type" value="Genomic_DNA"/>
</dbReference>
<dbReference type="InterPro" id="IPR003115">
    <property type="entry name" value="ParB_N"/>
</dbReference>
<dbReference type="InterPro" id="IPR017819">
    <property type="entry name" value="Plasmid_partition_RepB"/>
</dbReference>
<proteinExistence type="inferred from homology"/>
<dbReference type="RefSeq" id="WP_311759474.1">
    <property type="nucleotide sequence ID" value="NZ_JAVRQI010000007.1"/>
</dbReference>
<dbReference type="SUPFAM" id="SSF109709">
    <property type="entry name" value="KorB DNA-binding domain-like"/>
    <property type="match status" value="1"/>
</dbReference>
<dbReference type="InterPro" id="IPR004437">
    <property type="entry name" value="ParB/RepB/Spo0J"/>
</dbReference>
<dbReference type="InterPro" id="IPR036086">
    <property type="entry name" value="ParB/Sulfiredoxin_sf"/>
</dbReference>
<dbReference type="Proteomes" id="UP001251085">
    <property type="component" value="Unassembled WGS sequence"/>
</dbReference>
<name>A0ABU3EEY8_9RHOB</name>
<dbReference type="Gene3D" id="1.10.10.2830">
    <property type="match status" value="1"/>
</dbReference>
<dbReference type="PANTHER" id="PTHR33375:SF1">
    <property type="entry name" value="CHROMOSOME-PARTITIONING PROTEIN PARB-RELATED"/>
    <property type="match status" value="1"/>
</dbReference>